<evidence type="ECO:0000256" key="1">
    <source>
        <dbReference type="SAM" id="MobiDB-lite"/>
    </source>
</evidence>
<dbReference type="InterPro" id="IPR007480">
    <property type="entry name" value="DUF529"/>
</dbReference>
<organism evidence="3 4">
    <name type="scientific">Theileria parva</name>
    <name type="common">East coast fever infection agent</name>
    <dbReference type="NCBI Taxonomy" id="5875"/>
    <lineage>
        <taxon>Eukaryota</taxon>
        <taxon>Sar</taxon>
        <taxon>Alveolata</taxon>
        <taxon>Apicomplexa</taxon>
        <taxon>Aconoidasida</taxon>
        <taxon>Piroplasmida</taxon>
        <taxon>Theileriidae</taxon>
        <taxon>Theileria</taxon>
    </lineage>
</organism>
<feature type="compositionally biased region" description="Low complexity" evidence="1">
    <location>
        <begin position="133"/>
        <end position="143"/>
    </location>
</feature>
<dbReference type="KEGG" id="tpv:TP03_0893"/>
<feature type="signal peptide" evidence="2">
    <location>
        <begin position="1"/>
        <end position="20"/>
    </location>
</feature>
<dbReference type="Proteomes" id="UP000001949">
    <property type="component" value="Unassembled WGS sequence"/>
</dbReference>
<evidence type="ECO:0008006" key="5">
    <source>
        <dbReference type="Google" id="ProtNLM"/>
    </source>
</evidence>
<evidence type="ECO:0000313" key="3">
    <source>
        <dbReference type="EMBL" id="EAN30740.1"/>
    </source>
</evidence>
<feature type="region of interest" description="Disordered" evidence="1">
    <location>
        <begin position="293"/>
        <end position="359"/>
    </location>
</feature>
<dbReference type="InParanoid" id="Q4N0V3"/>
<evidence type="ECO:0000256" key="2">
    <source>
        <dbReference type="SAM" id="SignalP"/>
    </source>
</evidence>
<name>Q4N0V3_THEPA</name>
<dbReference type="STRING" id="5875.Q4N0V3"/>
<dbReference type="eggNOG" id="ENOG502QU2K">
    <property type="taxonomic scope" value="Eukaryota"/>
</dbReference>
<feature type="compositionally biased region" description="Pro residues" evidence="1">
    <location>
        <begin position="144"/>
        <end position="153"/>
    </location>
</feature>
<sequence>MRCVTYKCILIFIIIKYVESQDNDPDQPADDEDEDDNFEVLDLEQIIQQRLDRFDDPQYLPQYQQLQESQYPTQPQIQPQQYDLDQSYDQHQPELLGYQPQQYPGYQTESFQYQPETSGYHPQQYAPYQSYELQTQTQQQQYYQPPPTQPTPQVPQLTQESQYQYYGTETQDPYVYQQPYGTQTLCDIGHQPITETQPQIQPAYQHYIPVTQPSIPLTQPSYPYYQHYVLTPTFQQTQAGYQLYEPTQTQSIQESQPQPQPQFQQLSHYVPELVETQQPTGPLEPEVIQVQHIDDEETEKERQQRTQSLDKIKSKMDYDQQTQKPIKRKKSPSPSPVPSDKPSESGDEEEEPVKRKEPKPRRKYNLIKFYKRSYLGNILEMTNEDYLIIVSDGNKKIYKFNADLEQIECENQIIYEHTDGTPYCLLLSHSLRTDICIMTNSDGFTLVKKTKGEWRRTDAPIPNHIKLYTQNKEGDYVLMTNKDYNIDFTSMGSFRYEFFPGVKCTKIVVNDMIAWEKTDNDGYPLEIYVTPKMRVIVNFEGYSKVLGIKNDKYILYFRRKFSGRSKYS</sequence>
<dbReference type="GeneID" id="3499987"/>
<protein>
    <recommendedName>
        <fullName evidence="5">Theileria-specific sub-telomeric protein, SVSP family</fullName>
    </recommendedName>
</protein>
<dbReference type="Pfam" id="PF04385">
    <property type="entry name" value="FAINT"/>
    <property type="match status" value="1"/>
</dbReference>
<feature type="compositionally biased region" description="Basic and acidic residues" evidence="1">
    <location>
        <begin position="299"/>
        <end position="318"/>
    </location>
</feature>
<keyword evidence="4" id="KW-1185">Reference proteome</keyword>
<feature type="chain" id="PRO_5004241115" description="Theileria-specific sub-telomeric protein, SVSP family" evidence="2">
    <location>
        <begin position="21"/>
        <end position="568"/>
    </location>
</feature>
<dbReference type="VEuPathDB" id="PiroplasmaDB:TpMuguga_03g00893"/>
<dbReference type="RefSeq" id="XP_763023.1">
    <property type="nucleotide sequence ID" value="XM_757930.1"/>
</dbReference>
<gene>
    <name evidence="3" type="ordered locus">TP03_0893</name>
</gene>
<feature type="region of interest" description="Disordered" evidence="1">
    <location>
        <begin position="133"/>
        <end position="155"/>
    </location>
</feature>
<dbReference type="AlphaFoldDB" id="Q4N0V3"/>
<keyword evidence="2" id="KW-0732">Signal</keyword>
<reference evidence="3 4" key="1">
    <citation type="journal article" date="2005" name="Science">
        <title>Genome sequence of Theileria parva, a bovine pathogen that transforms lymphocytes.</title>
        <authorList>
            <person name="Gardner M.J."/>
            <person name="Bishop R."/>
            <person name="Shah T."/>
            <person name="de Villiers E.P."/>
            <person name="Carlton J.M."/>
            <person name="Hall N."/>
            <person name="Ren Q."/>
            <person name="Paulsen I.T."/>
            <person name="Pain A."/>
            <person name="Berriman M."/>
            <person name="Wilson R.J.M."/>
            <person name="Sato S."/>
            <person name="Ralph S.A."/>
            <person name="Mann D.J."/>
            <person name="Xiong Z."/>
            <person name="Shallom S.J."/>
            <person name="Weidman J."/>
            <person name="Jiang L."/>
            <person name="Lynn J."/>
            <person name="Weaver B."/>
            <person name="Shoaibi A."/>
            <person name="Domingo A.R."/>
            <person name="Wasawo D."/>
            <person name="Crabtree J."/>
            <person name="Wortman J.R."/>
            <person name="Haas B."/>
            <person name="Angiuoli S.V."/>
            <person name="Creasy T.H."/>
            <person name="Lu C."/>
            <person name="Suh B."/>
            <person name="Silva J.C."/>
            <person name="Utterback T.R."/>
            <person name="Feldblyum T.V."/>
            <person name="Pertea M."/>
            <person name="Allen J."/>
            <person name="Nierman W.C."/>
            <person name="Taracha E.L.N."/>
            <person name="Salzberg S.L."/>
            <person name="White O.R."/>
            <person name="Fitzhugh H.A."/>
            <person name="Morzaria S."/>
            <person name="Venter J.C."/>
            <person name="Fraser C.M."/>
            <person name="Nene V."/>
        </authorList>
    </citation>
    <scope>NUCLEOTIDE SEQUENCE [LARGE SCALE GENOMIC DNA]</scope>
    <source>
        <strain evidence="3 4">Muguga</strain>
    </source>
</reference>
<dbReference type="EMBL" id="AAGK01000005">
    <property type="protein sequence ID" value="EAN30740.1"/>
    <property type="molecule type" value="Genomic_DNA"/>
</dbReference>
<accession>Q4N0V3</accession>
<evidence type="ECO:0000313" key="4">
    <source>
        <dbReference type="Proteomes" id="UP000001949"/>
    </source>
</evidence>
<comment type="caution">
    <text evidence="3">The sequence shown here is derived from an EMBL/GenBank/DDBJ whole genome shotgun (WGS) entry which is preliminary data.</text>
</comment>
<proteinExistence type="predicted"/>